<reference evidence="1 2" key="1">
    <citation type="submission" date="2020-04" db="EMBL/GenBank/DDBJ databases">
        <title>Flammeovirga sp. SR4, a novel species isolated from seawater.</title>
        <authorList>
            <person name="Wang X."/>
        </authorList>
    </citation>
    <scope>NUCLEOTIDE SEQUENCE [LARGE SCALE GENOMIC DNA]</scope>
    <source>
        <strain evidence="1 2">ATCC 23126</strain>
    </source>
</reference>
<dbReference type="PANTHER" id="PTHR37841">
    <property type="entry name" value="GLR2918 PROTEIN"/>
    <property type="match status" value="1"/>
</dbReference>
<keyword evidence="2" id="KW-1185">Reference proteome</keyword>
<dbReference type="PANTHER" id="PTHR37841:SF1">
    <property type="entry name" value="DUF3298 DOMAIN-CONTAINING PROTEIN"/>
    <property type="match status" value="1"/>
</dbReference>
<protein>
    <submittedName>
        <fullName evidence="1">WG repeat-containing protein</fullName>
    </submittedName>
</protein>
<evidence type="ECO:0000313" key="1">
    <source>
        <dbReference type="EMBL" id="NME67943.1"/>
    </source>
</evidence>
<dbReference type="InterPro" id="IPR032774">
    <property type="entry name" value="WG_beta_rep"/>
</dbReference>
<proteinExistence type="predicted"/>
<organism evidence="1 2">
    <name type="scientific">Flammeovirga aprica JL-4</name>
    <dbReference type="NCBI Taxonomy" id="694437"/>
    <lineage>
        <taxon>Bacteria</taxon>
        <taxon>Pseudomonadati</taxon>
        <taxon>Bacteroidota</taxon>
        <taxon>Cytophagia</taxon>
        <taxon>Cytophagales</taxon>
        <taxon>Flammeovirgaceae</taxon>
        <taxon>Flammeovirga</taxon>
    </lineage>
</organism>
<dbReference type="AlphaFoldDB" id="A0A7X9P1R7"/>
<dbReference type="EMBL" id="JABANE010000017">
    <property type="protein sequence ID" value="NME67943.1"/>
    <property type="molecule type" value="Genomic_DNA"/>
</dbReference>
<comment type="caution">
    <text evidence="1">The sequence shown here is derived from an EMBL/GenBank/DDBJ whole genome shotgun (WGS) entry which is preliminary data.</text>
</comment>
<dbReference type="RefSeq" id="WP_169656260.1">
    <property type="nucleotide sequence ID" value="NZ_JABANE010000017.1"/>
</dbReference>
<accession>A0A7X9P1R7</accession>
<gene>
    <name evidence="1" type="ORF">HHU12_08235</name>
</gene>
<sequence>MKATLLLISLFFILTNSYGQDFELVPYRFKNKWGFADSTATVKIKPVYQDVIPFNRGLAAFKRDNKWGFIDLKGKEVLEAKYDSVGTYFQGYYAKDEKASNKSSVVSGLLVYENGKGSIVDITGKVISTVSLMFADEEEETAAYKNKIELIKLNDKVGFKIKKSGFTIEPLYDSLIYADTDMISMFGNRETPYFLAMKDGKWGIITTRNTEKLAFEYDNLIDLEFNGKKLFKKNGKWGVMDQHYSVLLHNEYDSLIYENGNYLAVSNGKWGVLDYNFKSTLPFDYEALKMSSDEKGFYVKKGNWGFCDTNGELKVPTNFSSLEKLSYTDFFKFSNDIKKKKFGLFSLDQTIKIDAIYDDIAPFTKGYSLVTKKGKRGYINEKGVEFFKK</sequence>
<dbReference type="Proteomes" id="UP000576082">
    <property type="component" value="Unassembled WGS sequence"/>
</dbReference>
<dbReference type="Pfam" id="PF14903">
    <property type="entry name" value="WG_beta_rep"/>
    <property type="match status" value="3"/>
</dbReference>
<evidence type="ECO:0000313" key="2">
    <source>
        <dbReference type="Proteomes" id="UP000576082"/>
    </source>
</evidence>
<name>A0A7X9P1R7_9BACT</name>